<accession>A0AC11C153</accession>
<dbReference type="Ensembl" id="ENSOART00020028075.2">
    <property type="protein sequence ID" value="ENSOARP00020023267.2"/>
    <property type="gene ID" value="ENSOARG00020027549.1"/>
</dbReference>
<proteinExistence type="predicted"/>
<reference evidence="1" key="3">
    <citation type="submission" date="2025-09" db="UniProtKB">
        <authorList>
            <consortium name="Ensembl"/>
        </authorList>
    </citation>
    <scope>IDENTIFICATION</scope>
</reference>
<name>A0AC11C153_SHEEP</name>
<evidence type="ECO:0000313" key="1">
    <source>
        <dbReference type="Ensembl" id="ENSOARP00020023267.2"/>
    </source>
</evidence>
<gene>
    <name evidence="1" type="primary">MMGT1</name>
</gene>
<reference evidence="1" key="1">
    <citation type="submission" date="2020-11" db="EMBL/GenBank/DDBJ databases">
        <authorList>
            <person name="Davenport K.M."/>
            <person name="Bickhart D.M."/>
            <person name="Smith T.P.L."/>
            <person name="Murdoch B.M."/>
            <person name="Rosen B.D."/>
        </authorList>
    </citation>
    <scope>NUCLEOTIDE SEQUENCE [LARGE SCALE GENOMIC DNA]</scope>
    <source>
        <strain evidence="1">OAR_USU_Benz2616</strain>
    </source>
</reference>
<protein>
    <submittedName>
        <fullName evidence="1">Membrane magnesium transporter 1</fullName>
    </submittedName>
</protein>
<reference evidence="1" key="2">
    <citation type="submission" date="2025-08" db="UniProtKB">
        <authorList>
            <consortium name="Ensembl"/>
        </authorList>
    </citation>
    <scope>IDENTIFICATION</scope>
</reference>
<organism evidence="1">
    <name type="scientific">Ovis aries</name>
    <name type="common">Sheep</name>
    <dbReference type="NCBI Taxonomy" id="9940"/>
    <lineage>
        <taxon>Eukaryota</taxon>
        <taxon>Metazoa</taxon>
        <taxon>Chordata</taxon>
        <taxon>Craniata</taxon>
        <taxon>Vertebrata</taxon>
        <taxon>Euteleostomi</taxon>
        <taxon>Mammalia</taxon>
        <taxon>Eutheria</taxon>
        <taxon>Laurasiatheria</taxon>
        <taxon>Artiodactyla</taxon>
        <taxon>Ruminantia</taxon>
        <taxon>Pecora</taxon>
        <taxon>Bovidae</taxon>
        <taxon>Caprinae</taxon>
        <taxon>Ovis</taxon>
    </lineage>
</organism>
<sequence length="123" mass="13487">MAPSLWKGLVGIGLFALAHAAFSAAQHRSYMRLTEKEDESLPIDIVLQTLLAFAVTCYGIVHIAGEFKDMDATSELKNKLHISRWKEEKNTLLSPPTTVLTKSLPGITGEGPRKKAVKQNGIK</sequence>